<dbReference type="EMBL" id="BHXQ01000004">
    <property type="protein sequence ID" value="GCC51944.1"/>
    <property type="molecule type" value="Genomic_DNA"/>
</dbReference>
<organism evidence="2 3">
    <name type="scientific">Chryseotalea sanaruensis</name>
    <dbReference type="NCBI Taxonomy" id="2482724"/>
    <lineage>
        <taxon>Bacteria</taxon>
        <taxon>Pseudomonadati</taxon>
        <taxon>Bacteroidota</taxon>
        <taxon>Cytophagia</taxon>
        <taxon>Cytophagales</taxon>
        <taxon>Chryseotaleaceae</taxon>
        <taxon>Chryseotalea</taxon>
    </lineage>
</organism>
<dbReference type="InterPro" id="IPR021474">
    <property type="entry name" value="DUF3127"/>
</dbReference>
<accession>A0A401UAS1</accession>
<name>A0A401UAS1_9BACT</name>
<dbReference type="RefSeq" id="WP_127122603.1">
    <property type="nucleotide sequence ID" value="NZ_BHXQ01000004.1"/>
</dbReference>
<reference evidence="2 3" key="1">
    <citation type="submission" date="2018-11" db="EMBL/GenBank/DDBJ databases">
        <title>Chryseotalea sanarue gen. nov., sp., nov., a member of the family Cytophagaceae, isolated from a brackish lake in Hamamatsu Japan.</title>
        <authorList>
            <person name="Maejima Y."/>
            <person name="Iino T."/>
            <person name="Muraguchi Y."/>
            <person name="Fukuda K."/>
            <person name="Ohkuma M."/>
            <person name="Moriuchi R."/>
            <person name="Dohra H."/>
            <person name="Kimbara K."/>
            <person name="Shintani M."/>
        </authorList>
    </citation>
    <scope>NUCLEOTIDE SEQUENCE [LARGE SCALE GENOMIC DNA]</scope>
    <source>
        <strain evidence="2 3">Ys</strain>
    </source>
</reference>
<keyword evidence="3" id="KW-1185">Reference proteome</keyword>
<dbReference type="OrthoDB" id="598142at2"/>
<gene>
    <name evidence="2" type="ORF">SanaruYs_21750</name>
</gene>
<protein>
    <submittedName>
        <fullName evidence="2">DUF3127 domain-containing protein</fullName>
    </submittedName>
</protein>
<evidence type="ECO:0000313" key="2">
    <source>
        <dbReference type="EMBL" id="GCC51944.1"/>
    </source>
</evidence>
<evidence type="ECO:0000313" key="3">
    <source>
        <dbReference type="Proteomes" id="UP000288227"/>
    </source>
</evidence>
<dbReference type="Proteomes" id="UP000288227">
    <property type="component" value="Unassembled WGS sequence"/>
</dbReference>
<proteinExistence type="predicted"/>
<dbReference type="AlphaFoldDB" id="A0A401UAS1"/>
<evidence type="ECO:0000256" key="1">
    <source>
        <dbReference type="SAM" id="MobiDB-lite"/>
    </source>
</evidence>
<dbReference type="Pfam" id="PF11325">
    <property type="entry name" value="DUF3127"/>
    <property type="match status" value="1"/>
</dbReference>
<feature type="compositionally biased region" description="Low complexity" evidence="1">
    <location>
        <begin position="103"/>
        <end position="119"/>
    </location>
</feature>
<feature type="region of interest" description="Disordered" evidence="1">
    <location>
        <begin position="88"/>
        <end position="119"/>
    </location>
</feature>
<sequence>MDVKGRVIQILAEQTGAGKKGTWRKQEFIVETQSQYPKKICLSIWGDKIQQFALSVGDQVSVSVDLESREYNGRWYTEARAWKLEKQGDNGGGAGFSAPPAYDTFDSSSSTQSSDDLPF</sequence>
<comment type="caution">
    <text evidence="2">The sequence shown here is derived from an EMBL/GenBank/DDBJ whole genome shotgun (WGS) entry which is preliminary data.</text>
</comment>